<dbReference type="InterPro" id="IPR012337">
    <property type="entry name" value="RNaseH-like_sf"/>
</dbReference>
<comment type="caution">
    <text evidence="1">The sequence shown here is derived from an EMBL/GenBank/DDBJ whole genome shotgun (WGS) entry which is preliminary data.</text>
</comment>
<dbReference type="OrthoDB" id="102286at2759"/>
<organism evidence="1 2">
    <name type="scientific">Phytophthora palmivora</name>
    <dbReference type="NCBI Taxonomy" id="4796"/>
    <lineage>
        <taxon>Eukaryota</taxon>
        <taxon>Sar</taxon>
        <taxon>Stramenopiles</taxon>
        <taxon>Oomycota</taxon>
        <taxon>Peronosporomycetes</taxon>
        <taxon>Peronosporales</taxon>
        <taxon>Peronosporaceae</taxon>
        <taxon>Phytophthora</taxon>
    </lineage>
</organism>
<sequence>MTVAHRAQGDRQTERMNRTLEEYLRSYVGPLQGDWDLHLANAVFAINSTVNSSTKLAPFEADLGGTVSERAKSRRGAEFQERQNAVLFQCREALAQAKERMHDIYDRNHEEQVFNVGDQECLSTRNLDPKHTGLPNSSKFGPKWIGPYTYGESYELNIQEGNKLHSVFSTGSLKSYKEPTHLSKPTEVILADGSVGQVIKSIKGKRRRKRRTEFLVVWWEKSNQHGNQWIISRKP</sequence>
<evidence type="ECO:0008006" key="3">
    <source>
        <dbReference type="Google" id="ProtNLM"/>
    </source>
</evidence>
<dbReference type="GO" id="GO:0003676">
    <property type="term" value="F:nucleic acid binding"/>
    <property type="evidence" value="ECO:0007669"/>
    <property type="project" value="InterPro"/>
</dbReference>
<reference evidence="1 2" key="1">
    <citation type="journal article" date="2017" name="Genome Biol. Evol.">
        <title>Phytophthora megakarya and P. palmivora, closely related causal agents of cacao black pod rot, underwent increases in genome sizes and gene numbers by different mechanisms.</title>
        <authorList>
            <person name="Ali S.S."/>
            <person name="Shao J."/>
            <person name="Lary D.J."/>
            <person name="Kronmiller B."/>
            <person name="Shen D."/>
            <person name="Strem M.D."/>
            <person name="Amoako-Attah I."/>
            <person name="Akrofi A.Y."/>
            <person name="Begoude B.A."/>
            <person name="Ten Hoopen G.M."/>
            <person name="Coulibaly K."/>
            <person name="Kebe B.I."/>
            <person name="Melnick R.L."/>
            <person name="Guiltinan M.J."/>
            <person name="Tyler B.M."/>
            <person name="Meinhardt L.W."/>
            <person name="Bailey B.A."/>
        </authorList>
    </citation>
    <scope>NUCLEOTIDE SEQUENCE [LARGE SCALE GENOMIC DNA]</scope>
    <source>
        <strain evidence="2">sbr112.9</strain>
    </source>
</reference>
<dbReference type="InterPro" id="IPR036397">
    <property type="entry name" value="RNaseH_sf"/>
</dbReference>
<dbReference type="Gene3D" id="3.30.420.10">
    <property type="entry name" value="Ribonuclease H-like superfamily/Ribonuclease H"/>
    <property type="match status" value="1"/>
</dbReference>
<proteinExistence type="predicted"/>
<dbReference type="EMBL" id="NCKW01015653">
    <property type="protein sequence ID" value="POM62125.1"/>
    <property type="molecule type" value="Genomic_DNA"/>
</dbReference>
<keyword evidence="2" id="KW-1185">Reference proteome</keyword>
<dbReference type="InterPro" id="IPR050951">
    <property type="entry name" value="Retrovirus_Pol_polyprotein"/>
</dbReference>
<accession>A0A2P4X999</accession>
<evidence type="ECO:0000313" key="2">
    <source>
        <dbReference type="Proteomes" id="UP000237271"/>
    </source>
</evidence>
<dbReference type="Proteomes" id="UP000237271">
    <property type="component" value="Unassembled WGS sequence"/>
</dbReference>
<evidence type="ECO:0000313" key="1">
    <source>
        <dbReference type="EMBL" id="POM62125.1"/>
    </source>
</evidence>
<dbReference type="AlphaFoldDB" id="A0A2P4X999"/>
<name>A0A2P4X999_9STRA</name>
<gene>
    <name evidence="1" type="ORF">PHPALM_28753</name>
</gene>
<dbReference type="PANTHER" id="PTHR37984">
    <property type="entry name" value="PROTEIN CBG26694"/>
    <property type="match status" value="1"/>
</dbReference>
<dbReference type="PANTHER" id="PTHR37984:SF5">
    <property type="entry name" value="PROTEIN NYNRIN-LIKE"/>
    <property type="match status" value="1"/>
</dbReference>
<protein>
    <recommendedName>
        <fullName evidence="3">Integrase catalytic domain-containing protein</fullName>
    </recommendedName>
</protein>
<dbReference type="SUPFAM" id="SSF53098">
    <property type="entry name" value="Ribonuclease H-like"/>
    <property type="match status" value="1"/>
</dbReference>